<feature type="domain" description="DUF7623" evidence="2">
    <location>
        <begin position="801"/>
        <end position="861"/>
    </location>
</feature>
<evidence type="ECO:0000313" key="3">
    <source>
        <dbReference type="EMBL" id="KAG5482843.1"/>
    </source>
</evidence>
<dbReference type="Pfam" id="PF24610">
    <property type="entry name" value="DUF7623"/>
    <property type="match status" value="12"/>
</dbReference>
<feature type="domain" description="DUF7623" evidence="2">
    <location>
        <begin position="957"/>
        <end position="1012"/>
    </location>
</feature>
<reference evidence="4" key="2">
    <citation type="journal article" date="2021" name="Sci. Data">
        <title>Chromosome-scale genome sequencing, assembly and annotation of six genomes from subfamily Leishmaniinae.</title>
        <authorList>
            <person name="Almutairi H."/>
            <person name="Urbaniak M.D."/>
            <person name="Bates M.D."/>
            <person name="Jariyapan N."/>
            <person name="Kwakye-Nuako G."/>
            <person name="Thomaz Soccol V."/>
            <person name="Al-Salem W.S."/>
            <person name="Dillon R.J."/>
            <person name="Bates P.A."/>
            <person name="Gatherer D."/>
        </authorList>
    </citation>
    <scope>NUCLEOTIDE SEQUENCE [LARGE SCALE GENOMIC DNA]</scope>
</reference>
<organism evidence="3 4">
    <name type="scientific">Leishmania martiniquensis</name>
    <dbReference type="NCBI Taxonomy" id="1580590"/>
    <lineage>
        <taxon>Eukaryota</taxon>
        <taxon>Discoba</taxon>
        <taxon>Euglenozoa</taxon>
        <taxon>Kinetoplastea</taxon>
        <taxon>Metakinetoplastina</taxon>
        <taxon>Trypanosomatida</taxon>
        <taxon>Trypanosomatidae</taxon>
        <taxon>Leishmaniinae</taxon>
        <taxon>Leishmania</taxon>
    </lineage>
</organism>
<feature type="domain" description="DUF7623" evidence="2">
    <location>
        <begin position="574"/>
        <end position="637"/>
    </location>
</feature>
<feature type="domain" description="DUF7623" evidence="2">
    <location>
        <begin position="1044"/>
        <end position="1088"/>
    </location>
</feature>
<feature type="domain" description="DUF7623" evidence="2">
    <location>
        <begin position="263"/>
        <end position="323"/>
    </location>
</feature>
<feature type="domain" description="DUF7623" evidence="2">
    <location>
        <begin position="727"/>
        <end position="789"/>
    </location>
</feature>
<feature type="domain" description="DUF7623" evidence="2">
    <location>
        <begin position="106"/>
        <end position="168"/>
    </location>
</feature>
<feature type="domain" description="DUF7623" evidence="2">
    <location>
        <begin position="423"/>
        <end position="468"/>
    </location>
</feature>
<comment type="caution">
    <text evidence="3">The sequence shown here is derived from an EMBL/GenBank/DDBJ whole genome shotgun (WGS) entry which is preliminary data.</text>
</comment>
<dbReference type="KEGG" id="lmat:92516790"/>
<dbReference type="Proteomes" id="UP000673552">
    <property type="component" value="Unassembled WGS sequence"/>
</dbReference>
<dbReference type="InterPro" id="IPR056040">
    <property type="entry name" value="DUF7623"/>
</dbReference>
<feature type="region of interest" description="Disordered" evidence="1">
    <location>
        <begin position="1279"/>
        <end position="1301"/>
    </location>
</feature>
<feature type="domain" description="DUF7623" evidence="2">
    <location>
        <begin position="180"/>
        <end position="240"/>
    </location>
</feature>
<dbReference type="OrthoDB" id="250115at2759"/>
<gene>
    <name evidence="3" type="ORF">LSCM1_06875</name>
</gene>
<evidence type="ECO:0000256" key="1">
    <source>
        <dbReference type="SAM" id="MobiDB-lite"/>
    </source>
</evidence>
<proteinExistence type="predicted"/>
<sequence>MRERAEKLADVAAAEEEALRERLPFVEVGKVPLRCMGLESRPEFAALLAQLEELAKDPVSAPGPEARRLEKAMDDLAKLVAYDEAAATQCEAVKEADLHERFPFLPEEPVPGMPLAEAGVMEDPEFRTLANELVDLRRSPETSPQALRAAEEALACRAAEVAAAKLRATEEVQARYPFLSKRVAGVPLSEVPLAQDELFQELVAQRAPLLRKPEVNAAPLRAVEVQLRNRAAVLADAKAKLDAVHAADNEEVRARNPFLPHSDVRGVPLRELGLPQDAEYVGRWLHRLRLMEHPERNRRAIHAVEDALRDRAEELAREKLRAEEELLAKHPFVVRPAGAPLLASLGVPVDEQFQQLAQEHAALAEEPVRNVEPLRAVERAMQARVAALAAADAKGALEPAKAARVLVREHPMCMPYVHPDVPKDAAFSELAEKRRTLLSDPERNAAPLRAVEEEMHERAAEVAAQRKRRTRPERLAYSVQMADVQPERAGEVREAEADTAPFLSGTEVRDPYYEELMALRASLMVEGPKRNADKIRAVEEQMKDRAVQLRTDDERAAAARVRVRDALLEQYPLLPKEVHGIPLEELPLRDDDEFVDAEQEHARLATDPVRNAEPLRAAEERMRERAEKLADVAAAEEEALRERLPFVEVGKVPLRCMGLESRPEFAALLAQLEELAKDPVSAPGPEARRLEKAMDDLAKLVAYDEAAATQCEAVKEADLHERFPFLPEEPVPGMPLAEAGVMEDPEFRTLANELVDLRRSPETSPQALRAAEEALACRAAEVAAAKLRATEEVQARYPFLSKRVAGVPLSEVPLAQDELFQELVAQRAPLLRKPEVNAAPLRAVEVQLRNRAAVLADAKAKLDAVHAADNEEVRARNPFLPHSDVRGVPLRELGLPQDAEYVGRWLHRLRLMEHPERNRRAIHAVEDALRDRAEELAREKLRAEEELLAKHPFVVRPAGAPLLASLGVPVDEQFQQLAQEHAALAEEPVRNVEPLRAVERAMQARVAALAAADAKGALEPAKAARVLVREHPMCMPYVHPDVPKDAAFSELAEKRRTLLSDPERNAAPLRAVEEEMHERAAEVAAQRKPACAARAGPVADAAYARLMDRRLKLKEWPVENAAELTMVEARLTERAVEVAEAKLAAEAELRARYPNVAAAPGAAMLSSLALALDPQLAQLEQRRAVLAGQPKPDRAALRAAEAAAAARVQELMDEDADVEVEAAQARAAVLRQYPMCARDVTEAVGKDAMFASLAAQHAGLLSDPAANRTPLANVEGLMQERGSEVESGRRRRCRRQPANPPRLLDMNDVALESGELDDYHSRRHRHRRRRMLDAQEVPMDVAGEVHEQQDETAPVARSRHAATLRHSDPYYQELAALRASLVKEDEVVNADGIRCVEEQMKDRVAQLNSDAARAGAAEVRAVAVLQARYPFLGPTVTGETLTAAGPEDDAVFVGLAAEHAALKATPTAPRQALAFAEQQMRVRACELVAEHAREEEALRERLPFVGALPGGVVLRELDMANDPGMKPLLAQLEELAKDPVSAQGPEARRLEKAIGELARRAAEDKTERHRHRLVDAEGLHERFPFLPEEPVPGMPISRRPV</sequence>
<feature type="domain" description="DUF7623" evidence="2">
    <location>
        <begin position="1432"/>
        <end position="1495"/>
    </location>
</feature>
<feature type="domain" description="DUF7623" evidence="2">
    <location>
        <begin position="336"/>
        <end position="391"/>
    </location>
</feature>
<accession>A0A836KYR6</accession>
<protein>
    <recommendedName>
        <fullName evidence="2">DUF7623 domain-containing protein</fullName>
    </recommendedName>
</protein>
<reference evidence="4" key="1">
    <citation type="journal article" date="2021" name="Microbiol. Resour. Announc.">
        <title>LGAAP: Leishmaniinae Genome Assembly and Annotation Pipeline.</title>
        <authorList>
            <person name="Almutairi H."/>
            <person name="Urbaniak M.D."/>
            <person name="Bates M.D."/>
            <person name="Jariyapan N."/>
            <person name="Kwakye-Nuako G."/>
            <person name="Thomaz-Soccol V."/>
            <person name="Al-Salem W.S."/>
            <person name="Dillon R.J."/>
            <person name="Bates P.A."/>
            <person name="Gatherer D."/>
        </authorList>
    </citation>
    <scope>NUCLEOTIDE SEQUENCE [LARGE SCALE GENOMIC DNA]</scope>
</reference>
<feature type="domain" description="DUF7623" evidence="2">
    <location>
        <begin position="884"/>
        <end position="944"/>
    </location>
</feature>
<dbReference type="RefSeq" id="XP_067179949.1">
    <property type="nucleotide sequence ID" value="XM_067324278.1"/>
</dbReference>
<dbReference type="EMBL" id="JAFEUZ010000015">
    <property type="protein sequence ID" value="KAG5482843.1"/>
    <property type="molecule type" value="Genomic_DNA"/>
</dbReference>
<evidence type="ECO:0000259" key="2">
    <source>
        <dbReference type="Pfam" id="PF24610"/>
    </source>
</evidence>
<dbReference type="GeneID" id="92516790"/>
<evidence type="ECO:0000313" key="4">
    <source>
        <dbReference type="Proteomes" id="UP000673552"/>
    </source>
</evidence>
<name>A0A836KYR6_9TRYP</name>
<keyword evidence="4" id="KW-1185">Reference proteome</keyword>